<dbReference type="Proteomes" id="UP001596250">
    <property type="component" value="Unassembled WGS sequence"/>
</dbReference>
<dbReference type="RefSeq" id="WP_379893959.1">
    <property type="nucleotide sequence ID" value="NZ_CBCSCT010000085.1"/>
</dbReference>
<name>A0ABW1INL4_9BACL</name>
<organism evidence="1 2">
    <name type="scientific">Marinicrinis lubricantis</name>
    <dbReference type="NCBI Taxonomy" id="2086470"/>
    <lineage>
        <taxon>Bacteria</taxon>
        <taxon>Bacillati</taxon>
        <taxon>Bacillota</taxon>
        <taxon>Bacilli</taxon>
        <taxon>Bacillales</taxon>
        <taxon>Paenibacillaceae</taxon>
    </lineage>
</organism>
<proteinExistence type="predicted"/>
<protein>
    <submittedName>
        <fullName evidence="1">Uncharacterized protein</fullName>
    </submittedName>
</protein>
<gene>
    <name evidence="1" type="ORF">ACFPXP_09460</name>
</gene>
<dbReference type="EMBL" id="JBHSQV010000124">
    <property type="protein sequence ID" value="MFC5986643.1"/>
    <property type="molecule type" value="Genomic_DNA"/>
</dbReference>
<keyword evidence="2" id="KW-1185">Reference proteome</keyword>
<reference evidence="2" key="1">
    <citation type="journal article" date="2019" name="Int. J. Syst. Evol. Microbiol.">
        <title>The Global Catalogue of Microorganisms (GCM) 10K type strain sequencing project: providing services to taxonomists for standard genome sequencing and annotation.</title>
        <authorList>
            <consortium name="The Broad Institute Genomics Platform"/>
            <consortium name="The Broad Institute Genome Sequencing Center for Infectious Disease"/>
            <person name="Wu L."/>
            <person name="Ma J."/>
        </authorList>
    </citation>
    <scope>NUCLEOTIDE SEQUENCE [LARGE SCALE GENOMIC DNA]</scope>
    <source>
        <strain evidence="2">CCM 8749</strain>
    </source>
</reference>
<evidence type="ECO:0000313" key="2">
    <source>
        <dbReference type="Proteomes" id="UP001596250"/>
    </source>
</evidence>
<sequence>MLPAGYTELICELLLLTFSDVKMRSKKGGGNFQKRQEALAFLETEWFETLCVAVDLEPLAVKHCVIQASQVKR</sequence>
<evidence type="ECO:0000313" key="1">
    <source>
        <dbReference type="EMBL" id="MFC5986643.1"/>
    </source>
</evidence>
<comment type="caution">
    <text evidence="1">The sequence shown here is derived from an EMBL/GenBank/DDBJ whole genome shotgun (WGS) entry which is preliminary data.</text>
</comment>
<accession>A0ABW1INL4</accession>